<evidence type="ECO:0000256" key="10">
    <source>
        <dbReference type="ARBA" id="ARBA00022729"/>
    </source>
</evidence>
<evidence type="ECO:0000256" key="12">
    <source>
        <dbReference type="ARBA" id="ARBA00022847"/>
    </source>
</evidence>
<dbReference type="InterPro" id="IPR044880">
    <property type="entry name" value="NCX_ion-bd_dom_sf"/>
</dbReference>
<dbReference type="GO" id="GO:0006874">
    <property type="term" value="P:intracellular calcium ion homeostasis"/>
    <property type="evidence" value="ECO:0007669"/>
    <property type="project" value="TreeGrafter"/>
</dbReference>
<reference evidence="28" key="1">
    <citation type="submission" date="2021-07" db="EMBL/GenBank/DDBJ databases">
        <authorList>
            <person name="Catto M.A."/>
            <person name="Jacobson A."/>
            <person name="Kennedy G."/>
            <person name="Labadie P."/>
            <person name="Hunt B.G."/>
            <person name="Srinivasan R."/>
        </authorList>
    </citation>
    <scope>NUCLEOTIDE SEQUENCE</scope>
    <source>
        <strain evidence="28">PL_HMW_Pooled</strain>
        <tissue evidence="28">Head</tissue>
    </source>
</reference>
<keyword evidence="13" id="KW-0630">Potassium</keyword>
<feature type="transmembrane region" description="Helical" evidence="26">
    <location>
        <begin position="219"/>
        <end position="241"/>
    </location>
</feature>
<feature type="transmembrane region" description="Helical" evidence="26">
    <location>
        <begin position="326"/>
        <end position="346"/>
    </location>
</feature>
<feature type="transmembrane region" description="Helical" evidence="26">
    <location>
        <begin position="36"/>
        <end position="60"/>
    </location>
</feature>
<keyword evidence="11" id="KW-0106">Calcium</keyword>
<evidence type="ECO:0000259" key="27">
    <source>
        <dbReference type="Pfam" id="PF01699"/>
    </source>
</evidence>
<evidence type="ECO:0000256" key="3">
    <source>
        <dbReference type="ARBA" id="ARBA00005364"/>
    </source>
</evidence>
<keyword evidence="18 26" id="KW-0472">Membrane</keyword>
<protein>
    <recommendedName>
        <fullName evidence="22">Sodium/potassium/calcium exchanger 5</fullName>
    </recommendedName>
    <alternativeName>
        <fullName evidence="23">Na(+)/K(+)/Ca(2+)-exchange protein 5</fullName>
    </alternativeName>
    <alternativeName>
        <fullName evidence="24">Solute carrier family 24 member 5</fullName>
    </alternativeName>
</protein>
<dbReference type="GO" id="GO:0015293">
    <property type="term" value="F:symporter activity"/>
    <property type="evidence" value="ECO:0007669"/>
    <property type="project" value="UniProtKB-KW"/>
</dbReference>
<evidence type="ECO:0000313" key="28">
    <source>
        <dbReference type="EMBL" id="KAK3922927.1"/>
    </source>
</evidence>
<keyword evidence="4" id="KW-0813">Transport</keyword>
<keyword evidence="6" id="KW-0633">Potassium transport</keyword>
<dbReference type="PANTHER" id="PTHR10846">
    <property type="entry name" value="SODIUM/POTASSIUM/CALCIUM EXCHANGER"/>
    <property type="match status" value="1"/>
</dbReference>
<keyword evidence="17" id="KW-0406">Ion transport</keyword>
<evidence type="ECO:0000256" key="19">
    <source>
        <dbReference type="ARBA" id="ARBA00023201"/>
    </source>
</evidence>
<evidence type="ECO:0000256" key="2">
    <source>
        <dbReference type="ARBA" id="ARBA00004223"/>
    </source>
</evidence>
<feature type="domain" description="Sodium/calcium exchanger membrane region" evidence="27">
    <location>
        <begin position="219"/>
        <end position="371"/>
    </location>
</feature>
<proteinExistence type="inferred from homology"/>
<evidence type="ECO:0000256" key="24">
    <source>
        <dbReference type="ARBA" id="ARBA00082809"/>
    </source>
</evidence>
<dbReference type="InterPro" id="IPR004481">
    <property type="entry name" value="K/Na/Ca-exchanger"/>
</dbReference>
<evidence type="ECO:0000256" key="1">
    <source>
        <dbReference type="ARBA" id="ARBA00004166"/>
    </source>
</evidence>
<keyword evidence="12" id="KW-0769">Symport</keyword>
<dbReference type="Proteomes" id="UP001219518">
    <property type="component" value="Unassembled WGS sequence"/>
</dbReference>
<feature type="transmembrane region" description="Helical" evidence="26">
    <location>
        <begin position="253"/>
        <end position="275"/>
    </location>
</feature>
<feature type="transmembrane region" description="Helical" evidence="26">
    <location>
        <begin position="296"/>
        <end position="314"/>
    </location>
</feature>
<keyword evidence="19" id="KW-0739">Sodium transport</keyword>
<dbReference type="FunFam" id="1.20.1420.30:FF:000015">
    <property type="entry name" value="sodium/potassium/calcium exchanger 5 isoform X2"/>
    <property type="match status" value="1"/>
</dbReference>
<sequence length="391" mass="42683">MSEDVAGATFMAAATSSPELFINLVGTFVTEGDIGVGAVVGSAVFNILAVPACCGLFAGTAVALDWWPVTRDCAAYGVTVVLLILTLRDGRVEWYEALLLVSVYLLYLLAMCYNSSMSKTAKSWWRVVRRNSDEPGEHSPLLRSGGGDSGSSSREGKEDVEEGKQAFADEEDISDLSLSAWPKDCGRWERAWWVLIWPISLMLYLTVPDCRLERWKSWYPVTFLTCVVWIALTSYVVAWMITAIGDTLQIPDSVMGLTFLAAGMSVPEAVSSVIVTKQGHGAMGISNSLGSNVFDILLCLGLPWLVKAAFFPVVPNDHGVIINSRGLAYSAISLLSTLFALYAAFLCNRFRLDWRVGLTCLSLYAAYLVFASLIELNVFFVVNLPTCEVPT</sequence>
<evidence type="ECO:0000313" key="29">
    <source>
        <dbReference type="Proteomes" id="UP001219518"/>
    </source>
</evidence>
<name>A0AAE1LLZ1_9NEOP</name>
<keyword evidence="5" id="KW-0050">Antiport</keyword>
<dbReference type="GO" id="GO:0005262">
    <property type="term" value="F:calcium channel activity"/>
    <property type="evidence" value="ECO:0007669"/>
    <property type="project" value="TreeGrafter"/>
</dbReference>
<dbReference type="GO" id="GO:0005886">
    <property type="term" value="C:plasma membrane"/>
    <property type="evidence" value="ECO:0007669"/>
    <property type="project" value="TreeGrafter"/>
</dbReference>
<feature type="region of interest" description="Disordered" evidence="25">
    <location>
        <begin position="132"/>
        <end position="161"/>
    </location>
</feature>
<evidence type="ECO:0000256" key="18">
    <source>
        <dbReference type="ARBA" id="ARBA00023136"/>
    </source>
</evidence>
<feature type="transmembrane region" description="Helical" evidence="26">
    <location>
        <begin position="358"/>
        <end position="382"/>
    </location>
</feature>
<keyword evidence="14 26" id="KW-1133">Transmembrane helix</keyword>
<gene>
    <name evidence="28" type="ORF">KUF71_001586</name>
</gene>
<dbReference type="GO" id="GO:0008273">
    <property type="term" value="F:calcium, potassium:sodium antiporter activity"/>
    <property type="evidence" value="ECO:0007669"/>
    <property type="project" value="TreeGrafter"/>
</dbReference>
<feature type="domain" description="Sodium/calcium exchanger membrane region" evidence="27">
    <location>
        <begin position="1"/>
        <end position="111"/>
    </location>
</feature>
<evidence type="ECO:0000256" key="22">
    <source>
        <dbReference type="ARBA" id="ARBA00069887"/>
    </source>
</evidence>
<evidence type="ECO:0000256" key="23">
    <source>
        <dbReference type="ARBA" id="ARBA00081356"/>
    </source>
</evidence>
<evidence type="ECO:0000256" key="25">
    <source>
        <dbReference type="SAM" id="MobiDB-lite"/>
    </source>
</evidence>
<accession>A0AAE1LLZ1</accession>
<comment type="catalytic activity">
    <reaction evidence="20">
        <text>Ca(2+)(out) + K(+)(out) + 4 Na(+)(in) = Ca(2+)(in) + K(+)(in) + 4 Na(+)(out)</text>
        <dbReference type="Rhea" id="RHEA:69967"/>
        <dbReference type="ChEBI" id="CHEBI:29101"/>
        <dbReference type="ChEBI" id="CHEBI:29103"/>
        <dbReference type="ChEBI" id="CHEBI:29108"/>
    </reaction>
</comment>
<keyword evidence="16" id="KW-0915">Sodium</keyword>
<evidence type="ECO:0000256" key="16">
    <source>
        <dbReference type="ARBA" id="ARBA00023053"/>
    </source>
</evidence>
<keyword evidence="7" id="KW-0109">Calcium transport</keyword>
<evidence type="ECO:0000256" key="4">
    <source>
        <dbReference type="ARBA" id="ARBA00022448"/>
    </source>
</evidence>
<evidence type="ECO:0000256" key="20">
    <source>
        <dbReference type="ARBA" id="ARBA00033627"/>
    </source>
</evidence>
<evidence type="ECO:0000256" key="9">
    <source>
        <dbReference type="ARBA" id="ARBA00022692"/>
    </source>
</evidence>
<dbReference type="NCBIfam" id="TIGR00367">
    <property type="entry name" value="calcium/sodium antiporter"/>
    <property type="match status" value="1"/>
</dbReference>
<dbReference type="EMBL" id="JAHWGI010001134">
    <property type="protein sequence ID" value="KAK3922927.1"/>
    <property type="molecule type" value="Genomic_DNA"/>
</dbReference>
<keyword evidence="9 26" id="KW-0812">Transmembrane</keyword>
<comment type="similarity">
    <text evidence="3">Belongs to the Ca(2+):cation antiporter (CaCA) (TC 2.A.19) family. SLC24A subfamily.</text>
</comment>
<comment type="function">
    <text evidence="21">Calcium, potassium:sodium antiporter that transports 1 Ca(2+) and 1 K(+) to the melanosome in exchange for 4 cytoplasmic Na(+). Involved in pigmentation, possibly by participating in ion transport in melanosomes. Predominant sodium-calcium exchanger in melanocytes.</text>
</comment>
<dbReference type="Pfam" id="PF01699">
    <property type="entry name" value="Na_Ca_ex"/>
    <property type="match status" value="2"/>
</dbReference>
<evidence type="ECO:0000256" key="11">
    <source>
        <dbReference type="ARBA" id="ARBA00022837"/>
    </source>
</evidence>
<evidence type="ECO:0000256" key="21">
    <source>
        <dbReference type="ARBA" id="ARBA00058187"/>
    </source>
</evidence>
<dbReference type="Gene3D" id="1.20.1420.30">
    <property type="entry name" value="NCX, central ion-binding region"/>
    <property type="match status" value="2"/>
</dbReference>
<dbReference type="InterPro" id="IPR004837">
    <property type="entry name" value="NaCa_Exmemb"/>
</dbReference>
<dbReference type="AlphaFoldDB" id="A0AAE1LLZ1"/>
<evidence type="ECO:0000256" key="8">
    <source>
        <dbReference type="ARBA" id="ARBA00022606"/>
    </source>
</evidence>
<evidence type="ECO:0000256" key="15">
    <source>
        <dbReference type="ARBA" id="ARBA00023034"/>
    </source>
</evidence>
<evidence type="ECO:0000256" key="6">
    <source>
        <dbReference type="ARBA" id="ARBA00022538"/>
    </source>
</evidence>
<evidence type="ECO:0000256" key="17">
    <source>
        <dbReference type="ARBA" id="ARBA00023065"/>
    </source>
</evidence>
<dbReference type="PANTHER" id="PTHR10846:SF73">
    <property type="entry name" value="SODIUM_CALCIUM EXCHANGER MEMBRANE REGION DOMAIN-CONTAINING PROTEIN"/>
    <property type="match status" value="1"/>
</dbReference>
<keyword evidence="29" id="KW-1185">Reference proteome</keyword>
<evidence type="ECO:0000256" key="13">
    <source>
        <dbReference type="ARBA" id="ARBA00022958"/>
    </source>
</evidence>
<keyword evidence="8" id="KW-0716">Sensory transduction</keyword>
<organism evidence="28 29">
    <name type="scientific">Frankliniella fusca</name>
    <dbReference type="NCBI Taxonomy" id="407009"/>
    <lineage>
        <taxon>Eukaryota</taxon>
        <taxon>Metazoa</taxon>
        <taxon>Ecdysozoa</taxon>
        <taxon>Arthropoda</taxon>
        <taxon>Hexapoda</taxon>
        <taxon>Insecta</taxon>
        <taxon>Pterygota</taxon>
        <taxon>Neoptera</taxon>
        <taxon>Paraneoptera</taxon>
        <taxon>Thysanoptera</taxon>
        <taxon>Terebrantia</taxon>
        <taxon>Thripoidea</taxon>
        <taxon>Thripidae</taxon>
        <taxon>Frankliniella</taxon>
    </lineage>
</organism>
<dbReference type="GO" id="GO:0005794">
    <property type="term" value="C:Golgi apparatus"/>
    <property type="evidence" value="ECO:0007669"/>
    <property type="project" value="UniProtKB-SubCell"/>
</dbReference>
<evidence type="ECO:0000256" key="5">
    <source>
        <dbReference type="ARBA" id="ARBA00022449"/>
    </source>
</evidence>
<dbReference type="FunFam" id="1.20.1420.30:FF:000009">
    <property type="entry name" value="sodium/potassium/calcium exchanger 5 isoform X2"/>
    <property type="match status" value="1"/>
</dbReference>
<evidence type="ECO:0000256" key="14">
    <source>
        <dbReference type="ARBA" id="ARBA00022989"/>
    </source>
</evidence>
<evidence type="ECO:0000256" key="7">
    <source>
        <dbReference type="ARBA" id="ARBA00022568"/>
    </source>
</evidence>
<reference evidence="28" key="2">
    <citation type="journal article" date="2023" name="BMC Genomics">
        <title>Pest status, molecular evolution, and epigenetic factors derived from the genome assembly of Frankliniella fusca, a thysanopteran phytovirus vector.</title>
        <authorList>
            <person name="Catto M.A."/>
            <person name="Labadie P.E."/>
            <person name="Jacobson A.L."/>
            <person name="Kennedy G.G."/>
            <person name="Srinivasan R."/>
            <person name="Hunt B.G."/>
        </authorList>
    </citation>
    <scope>NUCLEOTIDE SEQUENCE</scope>
    <source>
        <strain evidence="28">PL_HMW_Pooled</strain>
    </source>
</reference>
<keyword evidence="15" id="KW-0333">Golgi apparatus</keyword>
<feature type="transmembrane region" description="Helical" evidence="26">
    <location>
        <begin position="97"/>
        <end position="116"/>
    </location>
</feature>
<evidence type="ECO:0000256" key="26">
    <source>
        <dbReference type="SAM" id="Phobius"/>
    </source>
</evidence>
<comment type="caution">
    <text evidence="28">The sequence shown here is derived from an EMBL/GenBank/DDBJ whole genome shotgun (WGS) entry which is preliminary data.</text>
</comment>
<keyword evidence="10" id="KW-0732">Signal</keyword>
<comment type="subcellular location">
    <subcellularLocation>
        <location evidence="1">Golgi apparatus</location>
        <location evidence="1">trans-Golgi network membrane</location>
        <topology evidence="1">Multi-pass membrane protein</topology>
    </subcellularLocation>
    <subcellularLocation>
        <location evidence="2">Melanosome</location>
    </subcellularLocation>
</comment>